<proteinExistence type="predicted"/>
<name>A0A7W6EXL4_9SPHN</name>
<feature type="region of interest" description="Disordered" evidence="1">
    <location>
        <begin position="1"/>
        <end position="28"/>
    </location>
</feature>
<protein>
    <submittedName>
        <fullName evidence="2">Uncharacterized protein</fullName>
    </submittedName>
</protein>
<evidence type="ECO:0000313" key="3">
    <source>
        <dbReference type="Proteomes" id="UP000562395"/>
    </source>
</evidence>
<dbReference type="AlphaFoldDB" id="A0A7W6EXL4"/>
<dbReference type="EMBL" id="JACICY010000013">
    <property type="protein sequence ID" value="MBB3862411.1"/>
    <property type="molecule type" value="Genomic_DNA"/>
</dbReference>
<keyword evidence="3" id="KW-1185">Reference proteome</keyword>
<accession>A0A7W6EXL4</accession>
<feature type="compositionally biased region" description="Polar residues" evidence="1">
    <location>
        <begin position="1"/>
        <end position="13"/>
    </location>
</feature>
<evidence type="ECO:0000313" key="2">
    <source>
        <dbReference type="EMBL" id="MBB3862411.1"/>
    </source>
</evidence>
<gene>
    <name evidence="2" type="ORF">GGQ88_003711</name>
</gene>
<reference evidence="2 3" key="1">
    <citation type="submission" date="2020-08" db="EMBL/GenBank/DDBJ databases">
        <title>Genomic Encyclopedia of Type Strains, Phase IV (KMG-IV): sequencing the most valuable type-strain genomes for metagenomic binning, comparative biology and taxonomic classification.</title>
        <authorList>
            <person name="Goeker M."/>
        </authorList>
    </citation>
    <scope>NUCLEOTIDE SEQUENCE [LARGE SCALE GENOMIC DNA]</scope>
    <source>
        <strain evidence="2 3">DSM 14552</strain>
    </source>
</reference>
<dbReference type="Proteomes" id="UP000562395">
    <property type="component" value="Unassembled WGS sequence"/>
</dbReference>
<organism evidence="2 3">
    <name type="scientific">Novosphingobium hassiacum</name>
    <dbReference type="NCBI Taxonomy" id="173676"/>
    <lineage>
        <taxon>Bacteria</taxon>
        <taxon>Pseudomonadati</taxon>
        <taxon>Pseudomonadota</taxon>
        <taxon>Alphaproteobacteria</taxon>
        <taxon>Sphingomonadales</taxon>
        <taxon>Sphingomonadaceae</taxon>
        <taxon>Novosphingobium</taxon>
    </lineage>
</organism>
<evidence type="ECO:0000256" key="1">
    <source>
        <dbReference type="SAM" id="MobiDB-lite"/>
    </source>
</evidence>
<comment type="caution">
    <text evidence="2">The sequence shown here is derived from an EMBL/GenBank/DDBJ whole genome shotgun (WGS) entry which is preliminary data.</text>
</comment>
<sequence length="48" mass="5200">MRARQDSATTPVSDLSGGPKPPPLHIAPDLIRGEATFSNHPATRRHKN</sequence>